<dbReference type="PANTHER" id="PTHR24113:SF12">
    <property type="entry name" value="RAN GTPASE-ACTIVATING PROTEIN 1"/>
    <property type="match status" value="1"/>
</dbReference>
<reference evidence="4 5" key="1">
    <citation type="submission" date="2012-04" db="EMBL/GenBank/DDBJ databases">
        <title>The Genome Sequence of Saprolegnia declina VS20.</title>
        <authorList>
            <consortium name="The Broad Institute Genome Sequencing Platform"/>
            <person name="Russ C."/>
            <person name="Nusbaum C."/>
            <person name="Tyler B."/>
            <person name="van West P."/>
            <person name="Dieguez-Uribeondo J."/>
            <person name="de Bruijn I."/>
            <person name="Tripathy S."/>
            <person name="Jiang R."/>
            <person name="Young S.K."/>
            <person name="Zeng Q."/>
            <person name="Gargeya S."/>
            <person name="Fitzgerald M."/>
            <person name="Haas B."/>
            <person name="Abouelleil A."/>
            <person name="Alvarado L."/>
            <person name="Arachchi H.M."/>
            <person name="Berlin A."/>
            <person name="Chapman S.B."/>
            <person name="Goldberg J."/>
            <person name="Griggs A."/>
            <person name="Gujja S."/>
            <person name="Hansen M."/>
            <person name="Howarth C."/>
            <person name="Imamovic A."/>
            <person name="Larimer J."/>
            <person name="McCowen C."/>
            <person name="Montmayeur A."/>
            <person name="Murphy C."/>
            <person name="Neiman D."/>
            <person name="Pearson M."/>
            <person name="Priest M."/>
            <person name="Roberts A."/>
            <person name="Saif S."/>
            <person name="Shea T."/>
            <person name="Sisk P."/>
            <person name="Sykes S."/>
            <person name="Wortman J."/>
            <person name="Nusbaum C."/>
            <person name="Birren B."/>
        </authorList>
    </citation>
    <scope>NUCLEOTIDE SEQUENCE [LARGE SCALE GENOMIC DNA]</scope>
    <source>
        <strain evidence="4 5">VS20</strain>
    </source>
</reference>
<evidence type="ECO:0000256" key="3">
    <source>
        <dbReference type="ARBA" id="ARBA00022737"/>
    </source>
</evidence>
<dbReference type="InterPro" id="IPR032675">
    <property type="entry name" value="LRR_dom_sf"/>
</dbReference>
<name>T0Q3Q4_SAPDV</name>
<dbReference type="GeneID" id="19953826"/>
<dbReference type="GO" id="GO:0006913">
    <property type="term" value="P:nucleocytoplasmic transport"/>
    <property type="evidence" value="ECO:0007669"/>
    <property type="project" value="TreeGrafter"/>
</dbReference>
<dbReference type="PANTHER" id="PTHR24113">
    <property type="entry name" value="RAN GTPASE-ACTIVATING PROTEIN 1"/>
    <property type="match status" value="1"/>
</dbReference>
<dbReference type="GO" id="GO:0005096">
    <property type="term" value="F:GTPase activator activity"/>
    <property type="evidence" value="ECO:0007669"/>
    <property type="project" value="UniProtKB-KW"/>
</dbReference>
<dbReference type="InParanoid" id="T0Q3Q4"/>
<dbReference type="GO" id="GO:0005829">
    <property type="term" value="C:cytosol"/>
    <property type="evidence" value="ECO:0007669"/>
    <property type="project" value="TreeGrafter"/>
</dbReference>
<keyword evidence="3" id="KW-0677">Repeat</keyword>
<evidence type="ECO:0000256" key="1">
    <source>
        <dbReference type="ARBA" id="ARBA00022468"/>
    </source>
</evidence>
<accession>T0Q3Q4</accession>
<keyword evidence="5" id="KW-1185">Reference proteome</keyword>
<dbReference type="Proteomes" id="UP000030762">
    <property type="component" value="Unassembled WGS sequence"/>
</dbReference>
<dbReference type="GO" id="GO:0005634">
    <property type="term" value="C:nucleus"/>
    <property type="evidence" value="ECO:0007669"/>
    <property type="project" value="TreeGrafter"/>
</dbReference>
<dbReference type="VEuPathDB" id="FungiDB:SDRG_13099"/>
<dbReference type="EMBL" id="JH767186">
    <property type="protein sequence ID" value="EQC29226.1"/>
    <property type="molecule type" value="Genomic_DNA"/>
</dbReference>
<dbReference type="InterPro" id="IPR027038">
    <property type="entry name" value="RanGap"/>
</dbReference>
<dbReference type="RefSeq" id="XP_008617404.1">
    <property type="nucleotide sequence ID" value="XM_008619182.1"/>
</dbReference>
<evidence type="ECO:0000313" key="5">
    <source>
        <dbReference type="Proteomes" id="UP000030762"/>
    </source>
</evidence>
<evidence type="ECO:0000256" key="2">
    <source>
        <dbReference type="ARBA" id="ARBA00022614"/>
    </source>
</evidence>
<dbReference type="GO" id="GO:0031267">
    <property type="term" value="F:small GTPase binding"/>
    <property type="evidence" value="ECO:0007669"/>
    <property type="project" value="TreeGrafter"/>
</dbReference>
<proteinExistence type="predicted"/>
<sequence length="488" mass="53901">MTPSLTPDALEHVASFLETAEAMDAFLIAMPETDLSTALLDLRHLATAVEWRYLWPRLRLPKETYKDSQLLGLVLSALRLYPQAGISVHGNQESNGLLPKLAWLGLHDMTLFQRSMTHAVDALTALEIRIDSKWTPAMFSRLQDAMRGLRRLRHLDVICPRTPQSVDLIAALATSRATSVVLTCVTAPRWPTPLANDFLETLTRWLQTSPLRHVHLVSLTLKRADAANFAAFYDVLLQSPTITALTLQTCDVATYCPTRLHTSLPPNLTSLSVHSDTVVLAGAPRLQHLTSLRVSMPWNWPLAAPPMAVTTIASLRHLNALTLKNIALDANDIAALAPVLRRLERLVLDSNMVTTRDVAALASALATSTRLRLLSLSQQRLDHEDEDEATFEGLMNALPASLRVLNLHDNINTHHAMALVKLLPSWSLTVLDLSHNYIDERGFDAIASVLPTLLTLQRVNLAGNLWGSYGNDVLARLSPTLPSLALHY</sequence>
<organism evidence="4 5">
    <name type="scientific">Saprolegnia diclina (strain VS20)</name>
    <dbReference type="NCBI Taxonomy" id="1156394"/>
    <lineage>
        <taxon>Eukaryota</taxon>
        <taxon>Sar</taxon>
        <taxon>Stramenopiles</taxon>
        <taxon>Oomycota</taxon>
        <taxon>Saprolegniomycetes</taxon>
        <taxon>Saprolegniales</taxon>
        <taxon>Saprolegniaceae</taxon>
        <taxon>Saprolegnia</taxon>
    </lineage>
</organism>
<protein>
    <submittedName>
        <fullName evidence="4">Uncharacterized protein</fullName>
    </submittedName>
</protein>
<dbReference type="SMART" id="SM00368">
    <property type="entry name" value="LRR_RI"/>
    <property type="match status" value="2"/>
</dbReference>
<dbReference type="AlphaFoldDB" id="T0Q3Q4"/>
<evidence type="ECO:0000313" key="4">
    <source>
        <dbReference type="EMBL" id="EQC29226.1"/>
    </source>
</evidence>
<dbReference type="SUPFAM" id="SSF52047">
    <property type="entry name" value="RNI-like"/>
    <property type="match status" value="1"/>
</dbReference>
<dbReference type="OrthoDB" id="341587at2759"/>
<keyword evidence="1" id="KW-0343">GTPase activation</keyword>
<gene>
    <name evidence="4" type="ORF">SDRG_13099</name>
</gene>
<dbReference type="InterPro" id="IPR001611">
    <property type="entry name" value="Leu-rich_rpt"/>
</dbReference>
<dbReference type="Pfam" id="PF00560">
    <property type="entry name" value="LRR_1"/>
    <property type="match status" value="1"/>
</dbReference>
<keyword evidence="2" id="KW-0433">Leucine-rich repeat</keyword>
<dbReference type="GO" id="GO:0048471">
    <property type="term" value="C:perinuclear region of cytoplasm"/>
    <property type="evidence" value="ECO:0007669"/>
    <property type="project" value="TreeGrafter"/>
</dbReference>
<dbReference type="Gene3D" id="3.80.10.10">
    <property type="entry name" value="Ribonuclease Inhibitor"/>
    <property type="match status" value="1"/>
</dbReference>